<keyword evidence="2" id="KW-1185">Reference proteome</keyword>
<comment type="caution">
    <text evidence="1">The sequence shown here is derived from an EMBL/GenBank/DDBJ whole genome shotgun (WGS) entry which is preliminary data.</text>
</comment>
<evidence type="ECO:0000313" key="2">
    <source>
        <dbReference type="Proteomes" id="UP000297241"/>
    </source>
</evidence>
<proteinExistence type="predicted"/>
<organism evidence="1 2">
    <name type="scientific">Leptospira dzoumogneensis</name>
    <dbReference type="NCBI Taxonomy" id="2484904"/>
    <lineage>
        <taxon>Bacteria</taxon>
        <taxon>Pseudomonadati</taxon>
        <taxon>Spirochaetota</taxon>
        <taxon>Spirochaetia</taxon>
        <taxon>Leptospirales</taxon>
        <taxon>Leptospiraceae</taxon>
        <taxon>Leptospira</taxon>
    </lineage>
</organism>
<accession>A0A4Z1AGU8</accession>
<dbReference type="AlphaFoldDB" id="A0A4Z1AGU8"/>
<sequence>MSSLWNGGLPSPRICSGGADLGTGGSWRVLGSGKRGSFLGGVELLGVLGEEEAAAAGLLGAGSTGASFFAEVEGVFSSGFFLITSFFFLLASAEAEPWSFSLIDLFFSSI</sequence>
<reference evidence="1" key="1">
    <citation type="journal article" date="2019" name="PLoS Negl. Trop. Dis.">
        <title>Revisiting the worldwide diversity of Leptospira species in the environment.</title>
        <authorList>
            <person name="Vincent A.T."/>
            <person name="Schiettekatte O."/>
            <person name="Bourhy P."/>
            <person name="Veyrier F.J."/>
            <person name="Picardeau M."/>
        </authorList>
    </citation>
    <scope>NUCLEOTIDE SEQUENCE [LARGE SCALE GENOMIC DNA]</scope>
    <source>
        <strain evidence="1">201601113</strain>
    </source>
</reference>
<name>A0A4Z1AGU8_9LEPT</name>
<gene>
    <name evidence="1" type="ORF">EHR06_16910</name>
</gene>
<dbReference type="EMBL" id="RQHS01000020">
    <property type="protein sequence ID" value="TGM96773.1"/>
    <property type="molecule type" value="Genomic_DNA"/>
</dbReference>
<protein>
    <submittedName>
        <fullName evidence="1">Uncharacterized protein</fullName>
    </submittedName>
</protein>
<evidence type="ECO:0000313" key="1">
    <source>
        <dbReference type="EMBL" id="TGM96773.1"/>
    </source>
</evidence>
<dbReference type="RefSeq" id="WP_135758088.1">
    <property type="nucleotide sequence ID" value="NZ_RQHS01000020.1"/>
</dbReference>
<dbReference type="Proteomes" id="UP000297241">
    <property type="component" value="Unassembled WGS sequence"/>
</dbReference>